<proteinExistence type="predicted"/>
<gene>
    <name evidence="2" type="ORF">ACOC_LOCUS11160</name>
</gene>
<dbReference type="Gene3D" id="2.60.40.180">
    <property type="entry name" value="Transthyretin/hydroxyisourate hydrolase domain"/>
    <property type="match status" value="1"/>
</dbReference>
<dbReference type="SUPFAM" id="SSF49472">
    <property type="entry name" value="Transthyretin (synonym: prealbumin)"/>
    <property type="match status" value="1"/>
</dbReference>
<feature type="domain" description="Transthyretin/hydroxyisourate hydrolase" evidence="1">
    <location>
        <begin position="8"/>
        <end position="65"/>
    </location>
</feature>
<dbReference type="GO" id="GO:0006144">
    <property type="term" value="P:purine nucleobase metabolic process"/>
    <property type="evidence" value="ECO:0007669"/>
    <property type="project" value="TreeGrafter"/>
</dbReference>
<accession>A0A0R3PXU8</accession>
<dbReference type="OrthoDB" id="10265230at2759"/>
<evidence type="ECO:0000313" key="2">
    <source>
        <dbReference type="EMBL" id="VDM62745.1"/>
    </source>
</evidence>
<dbReference type="PROSITE" id="PS00769">
    <property type="entry name" value="TRANSTHYRETIN_2"/>
    <property type="match status" value="1"/>
</dbReference>
<sequence length="66" mass="7666">MSVSPEFPLRNGTYKLLFDVEKYFKKTGIESFYPHVEVVFKVNDPGSHYHIPLTVTPYSYSTYRGS</sequence>
<dbReference type="STRING" id="334426.A0A0R3PXU8"/>
<protein>
    <submittedName>
        <fullName evidence="4">TR_THY domain-containing protein</fullName>
    </submittedName>
</protein>
<dbReference type="Proteomes" id="UP000267027">
    <property type="component" value="Unassembled WGS sequence"/>
</dbReference>
<evidence type="ECO:0000259" key="1">
    <source>
        <dbReference type="Pfam" id="PF00576"/>
    </source>
</evidence>
<dbReference type="InterPro" id="IPR023416">
    <property type="entry name" value="Transthyretin/HIU_hydrolase_d"/>
</dbReference>
<reference evidence="2 3" key="2">
    <citation type="submission" date="2018-11" db="EMBL/GenBank/DDBJ databases">
        <authorList>
            <consortium name="Pathogen Informatics"/>
        </authorList>
    </citation>
    <scope>NUCLEOTIDE SEQUENCE [LARGE SCALE GENOMIC DNA]</scope>
    <source>
        <strain evidence="2 3">Costa Rica</strain>
    </source>
</reference>
<organism evidence="4">
    <name type="scientific">Angiostrongylus costaricensis</name>
    <name type="common">Nematode worm</name>
    <dbReference type="NCBI Taxonomy" id="334426"/>
    <lineage>
        <taxon>Eukaryota</taxon>
        <taxon>Metazoa</taxon>
        <taxon>Ecdysozoa</taxon>
        <taxon>Nematoda</taxon>
        <taxon>Chromadorea</taxon>
        <taxon>Rhabditida</taxon>
        <taxon>Rhabditina</taxon>
        <taxon>Rhabditomorpha</taxon>
        <taxon>Strongyloidea</taxon>
        <taxon>Metastrongylidae</taxon>
        <taxon>Angiostrongylus</taxon>
    </lineage>
</organism>
<dbReference type="EMBL" id="UYYA01004624">
    <property type="protein sequence ID" value="VDM62745.1"/>
    <property type="molecule type" value="Genomic_DNA"/>
</dbReference>
<dbReference type="AlphaFoldDB" id="A0A0R3PXU8"/>
<dbReference type="InterPro" id="IPR036817">
    <property type="entry name" value="Transthyretin/HIU_hydrolase_sf"/>
</dbReference>
<reference evidence="4" key="1">
    <citation type="submission" date="2017-02" db="UniProtKB">
        <authorList>
            <consortium name="WormBaseParasite"/>
        </authorList>
    </citation>
    <scope>IDENTIFICATION</scope>
</reference>
<name>A0A0R3PXU8_ANGCS</name>
<dbReference type="WBParaSite" id="ACOC_0001115901-mRNA-1">
    <property type="protein sequence ID" value="ACOC_0001115901-mRNA-1"/>
    <property type="gene ID" value="ACOC_0001115901"/>
</dbReference>
<dbReference type="OMA" id="PGSHYHI"/>
<evidence type="ECO:0000313" key="4">
    <source>
        <dbReference type="WBParaSite" id="ACOC_0001115901-mRNA-1"/>
    </source>
</evidence>
<dbReference type="Pfam" id="PF00576">
    <property type="entry name" value="Transthyretin"/>
    <property type="match status" value="1"/>
</dbReference>
<keyword evidence="3" id="KW-1185">Reference proteome</keyword>
<dbReference type="PANTHER" id="PTHR10395:SF7">
    <property type="entry name" value="5-HYDROXYISOURATE HYDROLASE"/>
    <property type="match status" value="1"/>
</dbReference>
<dbReference type="InterPro" id="IPR023419">
    <property type="entry name" value="Transthyretin_CS"/>
</dbReference>
<evidence type="ECO:0000313" key="3">
    <source>
        <dbReference type="Proteomes" id="UP000267027"/>
    </source>
</evidence>
<dbReference type="PANTHER" id="PTHR10395">
    <property type="entry name" value="URICASE AND TRANSTHYRETIN-RELATED"/>
    <property type="match status" value="1"/>
</dbReference>